<dbReference type="InterPro" id="IPR036938">
    <property type="entry name" value="PAP2/HPO_sf"/>
</dbReference>
<dbReference type="EMBL" id="PDDX01000001">
    <property type="protein sequence ID" value="PHI32319.1"/>
    <property type="molecule type" value="Genomic_DNA"/>
</dbReference>
<reference evidence="7" key="1">
    <citation type="submission" date="2017-09" db="EMBL/GenBank/DDBJ databases">
        <title>FDA dAtabase for Regulatory Grade micrObial Sequences (FDA-ARGOS): Supporting development and validation of Infectious Disease Dx tests.</title>
        <authorList>
            <person name="Minogue T."/>
            <person name="Wolcott M."/>
            <person name="Wasieloski L."/>
            <person name="Aguilar W."/>
            <person name="Moore D."/>
            <person name="Tallon L."/>
            <person name="Sadzewicz L."/>
            <person name="Ott S."/>
            <person name="Zhao X."/>
            <person name="Nagaraj S."/>
            <person name="Vavikolanu K."/>
            <person name="Aluvathingal J."/>
            <person name="Nadendla S."/>
            <person name="Sichtig H."/>
        </authorList>
    </citation>
    <scope>NUCLEOTIDE SEQUENCE [LARGE SCALE GENOMIC DNA]</scope>
    <source>
        <strain evidence="7">FDAARGOS_387</strain>
    </source>
</reference>
<proteinExistence type="predicted"/>
<keyword evidence="7" id="KW-1185">Reference proteome</keyword>
<dbReference type="AlphaFoldDB" id="A0A2C6D057"/>
<dbReference type="InterPro" id="IPR000326">
    <property type="entry name" value="PAP2/HPO"/>
</dbReference>
<dbReference type="EC" id="3.6.1.27" evidence="1"/>
<dbReference type="Pfam" id="PF01569">
    <property type="entry name" value="PAP2"/>
    <property type="match status" value="1"/>
</dbReference>
<comment type="caution">
    <text evidence="6">The sequence shown here is derived from an EMBL/GenBank/DDBJ whole genome shotgun (WGS) entry which is preliminary data.</text>
</comment>
<dbReference type="GO" id="GO:0050380">
    <property type="term" value="F:undecaprenyl-diphosphatase activity"/>
    <property type="evidence" value="ECO:0007669"/>
    <property type="project" value="UniProtKB-EC"/>
</dbReference>
<feature type="domain" description="Phosphatidic acid phosphatase type 2/haloperoxidase" evidence="5">
    <location>
        <begin position="53"/>
        <end position="162"/>
    </location>
</feature>
<dbReference type="PANTHER" id="PTHR14969:SF13">
    <property type="entry name" value="AT30094P"/>
    <property type="match status" value="1"/>
</dbReference>
<dbReference type="GO" id="GO:0005886">
    <property type="term" value="C:plasma membrane"/>
    <property type="evidence" value="ECO:0007669"/>
    <property type="project" value="InterPro"/>
</dbReference>
<dbReference type="STRING" id="1111728.GCA_000427805_01398"/>
<dbReference type="Gene3D" id="1.20.144.10">
    <property type="entry name" value="Phosphatidic acid phosphatase type 2/haloperoxidase"/>
    <property type="match status" value="1"/>
</dbReference>
<evidence type="ECO:0000256" key="1">
    <source>
        <dbReference type="ARBA" id="ARBA00012374"/>
    </source>
</evidence>
<dbReference type="CDD" id="cd03385">
    <property type="entry name" value="PAP2_BcrC_like"/>
    <property type="match status" value="1"/>
</dbReference>
<keyword evidence="4" id="KW-1133">Transmembrane helix</keyword>
<keyword evidence="4" id="KW-0472">Membrane</keyword>
<evidence type="ECO:0000256" key="3">
    <source>
        <dbReference type="ARBA" id="ARBA00047594"/>
    </source>
</evidence>
<feature type="transmembrane region" description="Helical" evidence="4">
    <location>
        <begin position="123"/>
        <end position="141"/>
    </location>
</feature>
<accession>A0A2C6D057</accession>
<dbReference type="InterPro" id="IPR033879">
    <property type="entry name" value="UPP_Pase"/>
</dbReference>
<feature type="transmembrane region" description="Helical" evidence="4">
    <location>
        <begin position="97"/>
        <end position="116"/>
    </location>
</feature>
<evidence type="ECO:0000313" key="7">
    <source>
        <dbReference type="Proteomes" id="UP000224974"/>
    </source>
</evidence>
<protein>
    <recommendedName>
        <fullName evidence="1">undecaprenyl-diphosphate phosphatase</fullName>
        <ecNumber evidence="1">3.6.1.27</ecNumber>
    </recommendedName>
    <alternativeName>
        <fullName evidence="2">Undecaprenyl pyrophosphate phosphatase</fullName>
    </alternativeName>
</protein>
<dbReference type="SMART" id="SM00014">
    <property type="entry name" value="acidPPc"/>
    <property type="match status" value="1"/>
</dbReference>
<evidence type="ECO:0000256" key="4">
    <source>
        <dbReference type="SAM" id="Phobius"/>
    </source>
</evidence>
<evidence type="ECO:0000313" key="6">
    <source>
        <dbReference type="EMBL" id="PHI32319.1"/>
    </source>
</evidence>
<dbReference type="SUPFAM" id="SSF48317">
    <property type="entry name" value="Acid phosphatase/Vanadium-dependent haloperoxidase"/>
    <property type="match status" value="1"/>
</dbReference>
<comment type="catalytic activity">
    <reaction evidence="3">
        <text>di-trans,octa-cis-undecaprenyl diphosphate + H2O = di-trans,octa-cis-undecaprenyl phosphate + phosphate + H(+)</text>
        <dbReference type="Rhea" id="RHEA:28094"/>
        <dbReference type="ChEBI" id="CHEBI:15377"/>
        <dbReference type="ChEBI" id="CHEBI:15378"/>
        <dbReference type="ChEBI" id="CHEBI:43474"/>
        <dbReference type="ChEBI" id="CHEBI:58405"/>
        <dbReference type="ChEBI" id="CHEBI:60392"/>
        <dbReference type="EC" id="3.6.1.27"/>
    </reaction>
</comment>
<dbReference type="Proteomes" id="UP000224974">
    <property type="component" value="Unassembled WGS sequence"/>
</dbReference>
<dbReference type="RefSeq" id="WP_029096372.1">
    <property type="nucleotide sequence ID" value="NZ_PDDX01000001.1"/>
</dbReference>
<organism evidence="6 7">
    <name type="scientific">Budvicia aquatica</name>
    <dbReference type="NCBI Taxonomy" id="82979"/>
    <lineage>
        <taxon>Bacteria</taxon>
        <taxon>Pseudomonadati</taxon>
        <taxon>Pseudomonadota</taxon>
        <taxon>Gammaproteobacteria</taxon>
        <taxon>Enterobacterales</taxon>
        <taxon>Budviciaceae</taxon>
        <taxon>Budvicia</taxon>
    </lineage>
</organism>
<evidence type="ECO:0000259" key="5">
    <source>
        <dbReference type="SMART" id="SM00014"/>
    </source>
</evidence>
<feature type="transmembrane region" description="Helical" evidence="4">
    <location>
        <begin position="147"/>
        <end position="165"/>
    </location>
</feature>
<dbReference type="PANTHER" id="PTHR14969">
    <property type="entry name" value="SPHINGOSINE-1-PHOSPHATE PHOSPHOHYDROLASE"/>
    <property type="match status" value="1"/>
</dbReference>
<sequence length="195" mass="22093">MDQLNHQLFLLINATPESPEWLIQFADFIAVYAINIIPVVLLIGWLWLPQRKLVLKIIIALAIAVLTAKMLSSIYPHSRPFVEHIGHQFLNHSATPSFPSSHGTIAFTFALAFILWGRISQAVAFFSLALMIAWARVYLGVHWPLDMLAALLVSLLSCAITQYIWSRVGRVILVKSARFYRYLFGISIKKNGVKY</sequence>
<dbReference type="NCBIfam" id="NF008813">
    <property type="entry name" value="PRK11837.1"/>
    <property type="match status" value="1"/>
</dbReference>
<evidence type="ECO:0000256" key="2">
    <source>
        <dbReference type="ARBA" id="ARBA00032707"/>
    </source>
</evidence>
<gene>
    <name evidence="6" type="ORF">CRN84_24870</name>
</gene>
<dbReference type="OrthoDB" id="9801622at2"/>
<name>A0A2C6D057_9GAMM</name>
<feature type="transmembrane region" description="Helical" evidence="4">
    <location>
        <begin position="29"/>
        <end position="48"/>
    </location>
</feature>
<feature type="transmembrane region" description="Helical" evidence="4">
    <location>
        <begin position="55"/>
        <end position="77"/>
    </location>
</feature>
<keyword evidence="4" id="KW-0812">Transmembrane</keyword>